<feature type="compositionally biased region" description="Basic residues" evidence="11">
    <location>
        <begin position="576"/>
        <end position="617"/>
    </location>
</feature>
<dbReference type="Gene3D" id="1.10.10.60">
    <property type="entry name" value="Homeodomain-like"/>
    <property type="match status" value="1"/>
</dbReference>
<dbReference type="FunFam" id="1.10.10.60:FF:000054">
    <property type="entry name" value="One cut domain family member"/>
    <property type="match status" value="1"/>
</dbReference>
<feature type="compositionally biased region" description="Low complexity" evidence="11">
    <location>
        <begin position="1102"/>
        <end position="1113"/>
    </location>
</feature>
<dbReference type="InterPro" id="IPR010982">
    <property type="entry name" value="Lambda_DNA-bd_dom_sf"/>
</dbReference>
<dbReference type="CDD" id="cd00086">
    <property type="entry name" value="homeodomain"/>
    <property type="match status" value="1"/>
</dbReference>
<name>A0A9Q0MHC5_BLOTA</name>
<evidence type="ECO:0000313" key="14">
    <source>
        <dbReference type="EMBL" id="KAJ6225484.1"/>
    </source>
</evidence>
<evidence type="ECO:0000259" key="13">
    <source>
        <dbReference type="PROSITE" id="PS51042"/>
    </source>
</evidence>
<feature type="region of interest" description="Disordered" evidence="11">
    <location>
        <begin position="897"/>
        <end position="979"/>
    </location>
</feature>
<reference evidence="14" key="1">
    <citation type="submission" date="2022-12" db="EMBL/GenBank/DDBJ databases">
        <title>Genome assemblies of Blomia tropicalis.</title>
        <authorList>
            <person name="Cui Y."/>
        </authorList>
    </citation>
    <scope>NUCLEOTIDE SEQUENCE</scope>
    <source>
        <tissue evidence="14">Adult mites</tissue>
    </source>
</reference>
<feature type="domain" description="CUT" evidence="13">
    <location>
        <begin position="969"/>
        <end position="1055"/>
    </location>
</feature>
<dbReference type="SMART" id="SM01109">
    <property type="entry name" value="CUT"/>
    <property type="match status" value="1"/>
</dbReference>
<evidence type="ECO:0000256" key="3">
    <source>
        <dbReference type="ARBA" id="ARBA00023015"/>
    </source>
</evidence>
<keyword evidence="3 10" id="KW-0805">Transcription regulation</keyword>
<evidence type="ECO:0000256" key="7">
    <source>
        <dbReference type="ARBA" id="ARBA00023242"/>
    </source>
</evidence>
<keyword evidence="6 10" id="KW-0804">Transcription</keyword>
<feature type="region of interest" description="Disordered" evidence="11">
    <location>
        <begin position="716"/>
        <end position="737"/>
    </location>
</feature>
<evidence type="ECO:0000259" key="12">
    <source>
        <dbReference type="PROSITE" id="PS50071"/>
    </source>
</evidence>
<comment type="caution">
    <text evidence="14">The sequence shown here is derived from an EMBL/GenBank/DDBJ whole genome shotgun (WGS) entry which is preliminary data.</text>
</comment>
<evidence type="ECO:0000256" key="1">
    <source>
        <dbReference type="ARBA" id="ARBA00004123"/>
    </source>
</evidence>
<dbReference type="PROSITE" id="PS50071">
    <property type="entry name" value="HOMEOBOX_2"/>
    <property type="match status" value="1"/>
</dbReference>
<evidence type="ECO:0000256" key="6">
    <source>
        <dbReference type="ARBA" id="ARBA00023163"/>
    </source>
</evidence>
<dbReference type="SUPFAM" id="SSF47413">
    <property type="entry name" value="lambda repressor-like DNA-binding domains"/>
    <property type="match status" value="1"/>
</dbReference>
<evidence type="ECO:0000256" key="9">
    <source>
        <dbReference type="RuleBase" id="RU000682"/>
    </source>
</evidence>
<dbReference type="EMBL" id="JAPWDV010000001">
    <property type="protein sequence ID" value="KAJ6225484.1"/>
    <property type="molecule type" value="Genomic_DNA"/>
</dbReference>
<dbReference type="GO" id="GO:0000978">
    <property type="term" value="F:RNA polymerase II cis-regulatory region sequence-specific DNA binding"/>
    <property type="evidence" value="ECO:0007669"/>
    <property type="project" value="TreeGrafter"/>
</dbReference>
<evidence type="ECO:0000256" key="11">
    <source>
        <dbReference type="SAM" id="MobiDB-lite"/>
    </source>
</evidence>
<dbReference type="PANTHER" id="PTHR14057">
    <property type="entry name" value="TRANSCRIPTION FACTOR ONECUT"/>
    <property type="match status" value="1"/>
</dbReference>
<organism evidence="14 15">
    <name type="scientific">Blomia tropicalis</name>
    <name type="common">Mite</name>
    <dbReference type="NCBI Taxonomy" id="40697"/>
    <lineage>
        <taxon>Eukaryota</taxon>
        <taxon>Metazoa</taxon>
        <taxon>Ecdysozoa</taxon>
        <taxon>Arthropoda</taxon>
        <taxon>Chelicerata</taxon>
        <taxon>Arachnida</taxon>
        <taxon>Acari</taxon>
        <taxon>Acariformes</taxon>
        <taxon>Sarcoptiformes</taxon>
        <taxon>Astigmata</taxon>
        <taxon>Glycyphagoidea</taxon>
        <taxon>Echimyopodidae</taxon>
        <taxon>Blomia</taxon>
    </lineage>
</organism>
<feature type="domain" description="Homeobox" evidence="12">
    <location>
        <begin position="1136"/>
        <end position="1196"/>
    </location>
</feature>
<sequence>MDELVLDDDCDLVVVENEDLLMDPSDLGVDDVDDDMIQVETITSLNPVDMVTQLSDHQNGQSSVIVNSNDIGSIDSLDQVTTEQLTLDDLVSGRRAKNMMVVDKPQSETILLRDLMLNVPNDAVSSSSSPSSSENLSSPLTFAQMVVPSTVYSTTKSNMTAPISLISSSNTDGNTGEHRILLLPLVIFNNSMTSVASSRASLNTPMTTTTFAGNQGPSVTHREPSAALHNPMSTLRLATASMSGTTPFTVLVGAGPLNPGAKGNSPTAVTLLNTSTNINGTGTTASIPIEAIASMLQQAQAQVSVPTPTVNTLQHDQQRQQQQWQTKHSTNGNNGKRDKDATLAVQIDPSAAELVVGTTSHTNGPNEQDVKNVHQSESIERLATNRTATTTTTTTTTNATSASLAVSTITCPAATATVIDVIQSTSNLHHQSNLSTQHQSQSNTSIDHTTTAVALVPTSSAINSTNIEIGERIIETENETNQSVNYHQLQQNHIDPIELQIIDDNCRLCDEPDQTASNDLTLVSNENDSKLFVSKNNIDESDETLEEADRVTISDDMIDASDFRSVLAGTDSSVGAHHHPHHGSYHAAHHAHHPGASHHAHHAVSHQLAHHPVHAHHQGLNGRMTPPGFVGAVAPQGSYATLTPLQPLPPISTMSDKFTHHPYGHHSHHSNSAAAAAAAHHASSLHHAAAAAAANASGHAALMAHHMHQSAAMSMNLADQSSSTMHHSEGSHPNQYGQHLSRNVQLQHSVQSPVQHYDSAKQLASMVSLGSPMGCMASPPNSSHSTRHLTSAAVAALINPQSVITSVSSANRINLNQNSNSDGSGLLQSPDRSIDSPCSGFDYSANNLVRGDMSNSMVSPPTSPSTVRSAIINLHSPNNLMSSSLNGSVLDSITTTMASSSGNNVRSSGSGNNSPVRHMKCSPSPPPGHLTPLTVRSSSSPIGGNHQLTHPGAPPSAESIGSVGSVSSSTSGDDSEELNTKDLAQRISAELKRYSIPQAIFAQRVLCRSQGTLSDLLRNPKPWSKLKSGRETFRRMQKWLEEPEFQRMSALRLAACKRKEEQQTASTVATTTSSCTGNLTIHNPLTNSSVLVSTGINSMNGPLSSGSSVSSISTGGGGGSGSTLSSLNGTGKSNGLTPKKPRLVFTDLQRRTLQAIFKETKRPSKEMQITISQQLGLELSTVGNFFMNARRRSQDKWMEDGPVSGNGSSSHHHRICDGDSSSVASPTSISAPNKSSRKGSNNGNGNHHHQTSNNASSLPTSVLTIGSNVIVSCT</sequence>
<evidence type="ECO:0000256" key="2">
    <source>
        <dbReference type="ARBA" id="ARBA00008190"/>
    </source>
</evidence>
<dbReference type="PANTHER" id="PTHR14057:SF47">
    <property type="entry name" value="HOMEOBOX PROTEIN ONECUT"/>
    <property type="match status" value="1"/>
</dbReference>
<evidence type="ECO:0000256" key="4">
    <source>
        <dbReference type="ARBA" id="ARBA00023125"/>
    </source>
</evidence>
<feature type="compositionally biased region" description="Low complexity" evidence="11">
    <location>
        <begin position="899"/>
        <end position="914"/>
    </location>
</feature>
<dbReference type="Gene3D" id="1.10.260.40">
    <property type="entry name" value="lambda repressor-like DNA-binding domains"/>
    <property type="match status" value="1"/>
</dbReference>
<evidence type="ECO:0000256" key="5">
    <source>
        <dbReference type="ARBA" id="ARBA00023155"/>
    </source>
</evidence>
<keyword evidence="15" id="KW-1185">Reference proteome</keyword>
<dbReference type="FunFam" id="1.10.260.40:FF:000005">
    <property type="entry name" value="One cut domain family member"/>
    <property type="match status" value="1"/>
</dbReference>
<feature type="region of interest" description="Disordered" evidence="11">
    <location>
        <begin position="659"/>
        <end position="681"/>
    </location>
</feature>
<dbReference type="Pfam" id="PF00046">
    <property type="entry name" value="Homeodomain"/>
    <property type="match status" value="1"/>
</dbReference>
<proteinExistence type="inferred from homology"/>
<dbReference type="PROSITE" id="PS51042">
    <property type="entry name" value="CUT"/>
    <property type="match status" value="1"/>
</dbReference>
<dbReference type="SMART" id="SM00389">
    <property type="entry name" value="HOX"/>
    <property type="match status" value="1"/>
</dbReference>
<dbReference type="Proteomes" id="UP001142055">
    <property type="component" value="Chromosome 1"/>
</dbReference>
<gene>
    <name evidence="14" type="ORF">RDWZM_004029</name>
</gene>
<feature type="compositionally biased region" description="Polar residues" evidence="11">
    <location>
        <begin position="934"/>
        <end position="948"/>
    </location>
</feature>
<keyword evidence="4 8" id="KW-0238">DNA-binding</keyword>
<feature type="region of interest" description="Disordered" evidence="11">
    <location>
        <begin position="1196"/>
        <end position="1260"/>
    </location>
</feature>
<dbReference type="GO" id="GO:0005634">
    <property type="term" value="C:nucleus"/>
    <property type="evidence" value="ECO:0007669"/>
    <property type="project" value="UniProtKB-SubCell"/>
</dbReference>
<comment type="subcellular location">
    <subcellularLocation>
        <location evidence="1 8 9">Nucleus</location>
    </subcellularLocation>
</comment>
<feature type="compositionally biased region" description="Low complexity" evidence="11">
    <location>
        <begin position="1220"/>
        <end position="1245"/>
    </location>
</feature>
<feature type="DNA-binding region" description="Homeobox" evidence="8">
    <location>
        <begin position="1138"/>
        <end position="1197"/>
    </location>
</feature>
<dbReference type="GO" id="GO:0000981">
    <property type="term" value="F:DNA-binding transcription factor activity, RNA polymerase II-specific"/>
    <property type="evidence" value="ECO:0007669"/>
    <property type="project" value="TreeGrafter"/>
</dbReference>
<evidence type="ECO:0000256" key="8">
    <source>
        <dbReference type="PROSITE-ProRule" id="PRU00108"/>
    </source>
</evidence>
<dbReference type="InterPro" id="IPR009057">
    <property type="entry name" value="Homeodomain-like_sf"/>
</dbReference>
<feature type="compositionally biased region" description="Basic residues" evidence="11">
    <location>
        <begin position="660"/>
        <end position="669"/>
    </location>
</feature>
<feature type="compositionally biased region" description="Low complexity" evidence="11">
    <location>
        <begin position="956"/>
        <end position="972"/>
    </location>
</feature>
<feature type="region of interest" description="Disordered" evidence="11">
    <location>
        <begin position="1102"/>
        <end position="1141"/>
    </location>
</feature>
<dbReference type="InterPro" id="IPR051649">
    <property type="entry name" value="CUT_Homeobox"/>
</dbReference>
<dbReference type="InterPro" id="IPR001356">
    <property type="entry name" value="HD"/>
</dbReference>
<keyword evidence="7 8" id="KW-0539">Nucleus</keyword>
<feature type="compositionally biased region" description="Low complexity" evidence="11">
    <location>
        <begin position="1122"/>
        <end position="1133"/>
    </location>
</feature>
<evidence type="ECO:0000256" key="10">
    <source>
        <dbReference type="RuleBase" id="RU361129"/>
    </source>
</evidence>
<dbReference type="SUPFAM" id="SSF46689">
    <property type="entry name" value="Homeodomain-like"/>
    <property type="match status" value="1"/>
</dbReference>
<protein>
    <recommendedName>
        <fullName evidence="10">One cut domain family member</fullName>
    </recommendedName>
</protein>
<evidence type="ECO:0000313" key="15">
    <source>
        <dbReference type="Proteomes" id="UP001142055"/>
    </source>
</evidence>
<keyword evidence="5 8" id="KW-0371">Homeobox</keyword>
<feature type="region of interest" description="Disordered" evidence="11">
    <location>
        <begin position="307"/>
        <end position="338"/>
    </location>
</feature>
<feature type="region of interest" description="Disordered" evidence="11">
    <location>
        <begin position="571"/>
        <end position="622"/>
    </location>
</feature>
<dbReference type="Pfam" id="PF02376">
    <property type="entry name" value="CUT"/>
    <property type="match status" value="1"/>
</dbReference>
<accession>A0A9Q0MHC5</accession>
<comment type="similarity">
    <text evidence="2 10">Belongs to the CUT homeobox family.</text>
</comment>
<feature type="compositionally biased region" description="Low complexity" evidence="11">
    <location>
        <begin position="670"/>
        <end position="681"/>
    </location>
</feature>
<dbReference type="InterPro" id="IPR003350">
    <property type="entry name" value="CUT_dom"/>
</dbReference>
<dbReference type="AlphaFoldDB" id="A0A9Q0MHC5"/>